<organism evidence="1 2">
    <name type="scientific">Pleurodeles waltl</name>
    <name type="common">Iberian ribbed newt</name>
    <dbReference type="NCBI Taxonomy" id="8319"/>
    <lineage>
        <taxon>Eukaryota</taxon>
        <taxon>Metazoa</taxon>
        <taxon>Chordata</taxon>
        <taxon>Craniata</taxon>
        <taxon>Vertebrata</taxon>
        <taxon>Euteleostomi</taxon>
        <taxon>Amphibia</taxon>
        <taxon>Batrachia</taxon>
        <taxon>Caudata</taxon>
        <taxon>Salamandroidea</taxon>
        <taxon>Salamandridae</taxon>
        <taxon>Pleurodelinae</taxon>
        <taxon>Pleurodeles</taxon>
    </lineage>
</organism>
<dbReference type="AlphaFoldDB" id="A0AAV7QXV2"/>
<proteinExistence type="predicted"/>
<evidence type="ECO:0000313" key="1">
    <source>
        <dbReference type="EMBL" id="KAJ1144878.1"/>
    </source>
</evidence>
<keyword evidence="2" id="KW-1185">Reference proteome</keyword>
<sequence length="171" mass="19033">MSRKRGAKEHDIHVGDVVLVKCRRGGSKFVLPFEKDPWVVSDVKGTLITAKRGPESITKNILLFKKIHTSDFQVPIDTSSSVFDPGSITDQETDDVASQSPCLVTNGASSSELMSSDVQSPDSHLVWNLALIDLCPWALICRTLTIAWFRNLLYIDRAGWLGYVKLWGWSV</sequence>
<accession>A0AAV7QXV2</accession>
<protein>
    <submittedName>
        <fullName evidence="1">Uncharacterized protein</fullName>
    </submittedName>
</protein>
<reference evidence="1" key="1">
    <citation type="journal article" date="2022" name="bioRxiv">
        <title>Sequencing and chromosome-scale assembly of the giantPleurodeles waltlgenome.</title>
        <authorList>
            <person name="Brown T."/>
            <person name="Elewa A."/>
            <person name="Iarovenko S."/>
            <person name="Subramanian E."/>
            <person name="Araus A.J."/>
            <person name="Petzold A."/>
            <person name="Susuki M."/>
            <person name="Suzuki K.-i.T."/>
            <person name="Hayashi T."/>
            <person name="Toyoda A."/>
            <person name="Oliveira C."/>
            <person name="Osipova E."/>
            <person name="Leigh N.D."/>
            <person name="Simon A."/>
            <person name="Yun M.H."/>
        </authorList>
    </citation>
    <scope>NUCLEOTIDE SEQUENCE</scope>
    <source>
        <strain evidence="1">20211129_DDA</strain>
        <tissue evidence="1">Liver</tissue>
    </source>
</reference>
<name>A0AAV7QXV2_PLEWA</name>
<gene>
    <name evidence="1" type="ORF">NDU88_011172</name>
</gene>
<evidence type="ECO:0000313" key="2">
    <source>
        <dbReference type="Proteomes" id="UP001066276"/>
    </source>
</evidence>
<dbReference type="Proteomes" id="UP001066276">
    <property type="component" value="Chromosome 6"/>
</dbReference>
<dbReference type="EMBL" id="JANPWB010000010">
    <property type="protein sequence ID" value="KAJ1144878.1"/>
    <property type="molecule type" value="Genomic_DNA"/>
</dbReference>
<comment type="caution">
    <text evidence="1">The sequence shown here is derived from an EMBL/GenBank/DDBJ whole genome shotgun (WGS) entry which is preliminary data.</text>
</comment>